<evidence type="ECO:0008006" key="3">
    <source>
        <dbReference type="Google" id="ProtNLM"/>
    </source>
</evidence>
<feature type="compositionally biased region" description="Acidic residues" evidence="1">
    <location>
        <begin position="991"/>
        <end position="1001"/>
    </location>
</feature>
<feature type="region of interest" description="Disordered" evidence="1">
    <location>
        <begin position="845"/>
        <end position="1091"/>
    </location>
</feature>
<dbReference type="GO" id="GO:0030870">
    <property type="term" value="C:Mre11 complex"/>
    <property type="evidence" value="ECO:0007669"/>
    <property type="project" value="InterPro"/>
</dbReference>
<reference evidence="2" key="1">
    <citation type="submission" date="2019-01" db="EMBL/GenBank/DDBJ databases">
        <title>Draft genome sequences of three monokaryotic isolates of the white-rot basidiomycete fungus Dichomitus squalens.</title>
        <authorList>
            <consortium name="DOE Joint Genome Institute"/>
            <person name="Lopez S.C."/>
            <person name="Andreopoulos B."/>
            <person name="Pangilinan J."/>
            <person name="Lipzen A."/>
            <person name="Riley R."/>
            <person name="Ahrendt S."/>
            <person name="Ng V."/>
            <person name="Barry K."/>
            <person name="Daum C."/>
            <person name="Grigoriev I.V."/>
            <person name="Hilden K.S."/>
            <person name="Makela M.R."/>
            <person name="de Vries R.P."/>
        </authorList>
    </citation>
    <scope>NUCLEOTIDE SEQUENCE [LARGE SCALE GENOMIC DNA]</scope>
    <source>
        <strain evidence="2">OM18370.1</strain>
    </source>
</reference>
<dbReference type="PANTHER" id="PTHR12162:SF0">
    <property type="entry name" value="NIBRIN"/>
    <property type="match status" value="1"/>
</dbReference>
<feature type="compositionally biased region" description="Low complexity" evidence="1">
    <location>
        <begin position="407"/>
        <end position="417"/>
    </location>
</feature>
<evidence type="ECO:0000313" key="2">
    <source>
        <dbReference type="EMBL" id="TBU28793.1"/>
    </source>
</evidence>
<feature type="compositionally biased region" description="Polar residues" evidence="1">
    <location>
        <begin position="1038"/>
        <end position="1053"/>
    </location>
</feature>
<name>A0A4V2K0G7_9APHY</name>
<organism evidence="2">
    <name type="scientific">Dichomitus squalens</name>
    <dbReference type="NCBI Taxonomy" id="114155"/>
    <lineage>
        <taxon>Eukaryota</taxon>
        <taxon>Fungi</taxon>
        <taxon>Dikarya</taxon>
        <taxon>Basidiomycota</taxon>
        <taxon>Agaricomycotina</taxon>
        <taxon>Agaricomycetes</taxon>
        <taxon>Polyporales</taxon>
        <taxon>Polyporaceae</taxon>
        <taxon>Dichomitus</taxon>
    </lineage>
</organism>
<sequence>MPLSVSVSCLCPLSSSTRQSPTGQSNIMWIITGPFDDDHSEGHAPDKDKLLKTGREYGLGRRDQPLQIKSKAISKAHALFIVGPCSEDQAADPAFVPTLTFQNLTDRIRPIERPSQSRPRVPCQPKNSIRLENRDIVHLSASIFVRVRWETICCYNPPGKGVPHSAIEECAQLGIHVVPTFHPDVTHHLTPTYALTPSIAASLIAAVTLVKPEWLTAVLAAGRADEPGELSLLEEHCVLPPTTKHRPGFAASLPPPLKKYEVWERDERRAAVFRGARAVFVGERGAEAQSALRELVKRGGGEYECFAAANGREAFRQVLAKGRARGAAVVPVAGKEAVVAAVGRDGWAGLVEEARSFELKFVPPEKLVEAVVYADVSYIDATCNPDEDQEDSPLPDVVPNTIEDEPSVVTSSTVVPPRRAPPPLDKEPEVVQEPEPSAAPRRRLTRRATSRASSRALSQPPEPPSQPAVQEEPEPAATAQPAQPRRTLVRRAARPKANATDDESMVVDSAAGRASEEPQAQEAYRRPGNSVPPTPARPSRLKRRVGVAGATQATASAASQLFPPSAAGDDADVLVPDADVREPPLKKYKALFEESDPDRVARMGVGEYASQHLGGSGGGGESVTQYEPSVTFATQASGRGGATMTRSDGTGGRGAGAGSGLGVVMEEEEEGAVLASQTQRGTKRKTQDGGEDVEDEEHPRTRRRTGGEAGAAQNQAPPSGQSVGQHQTQSVPMSKVVTRVDMAQSQVHVKPPKPSGGKKATQQQRGEPDRDDAFLKAVASTKRGKKHEDTFDKEFNNLRISKPDLERVREDEEWKVLEEFGDDGDLRGNFMVVCECPVFRESGTNREHLRRGEGRPEWVGRPDFKKFKKKTTGERRQPVELVVEEESDLGIGSQYWKGSPAALPTQSQSQPHTQFQPRSGATHRLTQRSTKEPPALVLDSDDDEEPFVSKPAKGKSQAKSQAVKPPSAQKSTATRATRGKAGSQRQPLFIDSDDDVDDDGEGAAGPVDYEQDDDFRMDSDPDVGLYGEEEDDDPAATLKSTARSTRSGTQPSSKAKPATARKKAPAIVVDDDSDDGATFKAFGARSRTRRK</sequence>
<feature type="compositionally biased region" description="Polar residues" evidence="1">
    <location>
        <begin position="904"/>
        <end position="919"/>
    </location>
</feature>
<proteinExistence type="predicted"/>
<feature type="compositionally biased region" description="Polar residues" evidence="1">
    <location>
        <begin position="622"/>
        <end position="637"/>
    </location>
</feature>
<dbReference type="OrthoDB" id="552194at2759"/>
<feature type="region of interest" description="Disordered" evidence="1">
    <location>
        <begin position="606"/>
        <end position="772"/>
    </location>
</feature>
<feature type="compositionally biased region" description="Basic residues" evidence="1">
    <location>
        <begin position="440"/>
        <end position="449"/>
    </location>
</feature>
<feature type="compositionally biased region" description="Low complexity" evidence="1">
    <location>
        <begin position="546"/>
        <end position="560"/>
    </location>
</feature>
<dbReference type="GO" id="GO:0000724">
    <property type="term" value="P:double-strand break repair via homologous recombination"/>
    <property type="evidence" value="ECO:0007669"/>
    <property type="project" value="TreeGrafter"/>
</dbReference>
<protein>
    <recommendedName>
        <fullName evidence="3">FHA domain-containing protein</fullName>
    </recommendedName>
</protein>
<evidence type="ECO:0000256" key="1">
    <source>
        <dbReference type="SAM" id="MobiDB-lite"/>
    </source>
</evidence>
<dbReference type="GO" id="GO:0003684">
    <property type="term" value="F:damaged DNA binding"/>
    <property type="evidence" value="ECO:0007669"/>
    <property type="project" value="TreeGrafter"/>
</dbReference>
<dbReference type="InterPro" id="IPR040227">
    <property type="entry name" value="Nibrin-rel"/>
</dbReference>
<dbReference type="SUPFAM" id="SSF52113">
    <property type="entry name" value="BRCT domain"/>
    <property type="match status" value="1"/>
</dbReference>
<feature type="compositionally biased region" description="Gly residues" evidence="1">
    <location>
        <begin position="649"/>
        <end position="661"/>
    </location>
</feature>
<gene>
    <name evidence="2" type="ORF">BD311DRAFT_865160</name>
</gene>
<dbReference type="AlphaFoldDB" id="A0A4V2K0G7"/>
<feature type="region of interest" description="Disordered" evidence="1">
    <location>
        <begin position="382"/>
        <end position="572"/>
    </location>
</feature>
<dbReference type="InterPro" id="IPR036420">
    <property type="entry name" value="BRCT_dom_sf"/>
</dbReference>
<dbReference type="GO" id="GO:0007095">
    <property type="term" value="P:mitotic G2 DNA damage checkpoint signaling"/>
    <property type="evidence" value="ECO:0007669"/>
    <property type="project" value="InterPro"/>
</dbReference>
<feature type="compositionally biased region" description="Polar residues" evidence="1">
    <location>
        <begin position="713"/>
        <end position="732"/>
    </location>
</feature>
<accession>A0A4V2K0G7</accession>
<feature type="compositionally biased region" description="Low complexity" evidence="1">
    <location>
        <begin position="467"/>
        <end position="484"/>
    </location>
</feature>
<dbReference type="EMBL" id="ML143418">
    <property type="protein sequence ID" value="TBU28793.1"/>
    <property type="molecule type" value="Genomic_DNA"/>
</dbReference>
<dbReference type="PANTHER" id="PTHR12162">
    <property type="entry name" value="NIBRIN-RELATED"/>
    <property type="match status" value="1"/>
</dbReference>
<dbReference type="Proteomes" id="UP000292957">
    <property type="component" value="Unassembled WGS sequence"/>
</dbReference>
<feature type="compositionally biased region" description="Basic and acidic residues" evidence="1">
    <location>
        <begin position="845"/>
        <end position="878"/>
    </location>
</feature>
<feature type="compositionally biased region" description="Low complexity" evidence="1">
    <location>
        <begin position="450"/>
        <end position="459"/>
    </location>
</feature>